<reference evidence="5" key="1">
    <citation type="submission" date="2022-06" db="EMBL/GenBank/DDBJ databases">
        <title>Genomic Encyclopedia of Type Strains, Phase III (KMG-III): the genomes of soil and plant-associated and newly described type strains.</title>
        <authorList>
            <person name="Whitman W."/>
        </authorList>
    </citation>
    <scope>NUCLEOTIDE SEQUENCE</scope>
    <source>
        <strain evidence="5">CPCC 202695</strain>
    </source>
</reference>
<dbReference type="CDD" id="cd06170">
    <property type="entry name" value="LuxR_C_like"/>
    <property type="match status" value="1"/>
</dbReference>
<dbReference type="SMART" id="SM00421">
    <property type="entry name" value="HTH_LUXR"/>
    <property type="match status" value="1"/>
</dbReference>
<name>A0ABT1KHD3_9MICO</name>
<keyword evidence="6" id="KW-1185">Reference proteome</keyword>
<dbReference type="InterPro" id="IPR016032">
    <property type="entry name" value="Sig_transdc_resp-reg_C-effctor"/>
</dbReference>
<evidence type="ECO:0000313" key="6">
    <source>
        <dbReference type="Proteomes" id="UP000893823"/>
    </source>
</evidence>
<organism evidence="5 6">
    <name type="scientific">Agromyces flavus</name>
    <dbReference type="NCBI Taxonomy" id="589382"/>
    <lineage>
        <taxon>Bacteria</taxon>
        <taxon>Bacillati</taxon>
        <taxon>Actinomycetota</taxon>
        <taxon>Actinomycetes</taxon>
        <taxon>Micrococcales</taxon>
        <taxon>Microbacteriaceae</taxon>
        <taxon>Agromyces</taxon>
    </lineage>
</organism>
<dbReference type="EMBL" id="SODL02000001">
    <property type="protein sequence ID" value="MCP2366306.1"/>
    <property type="molecule type" value="Genomic_DNA"/>
</dbReference>
<dbReference type="PANTHER" id="PTHR44688:SF16">
    <property type="entry name" value="DNA-BINDING TRANSCRIPTIONAL ACTIVATOR DEVR_DOSR"/>
    <property type="match status" value="1"/>
</dbReference>
<dbReference type="InterPro" id="IPR000792">
    <property type="entry name" value="Tscrpt_reg_LuxR_C"/>
</dbReference>
<keyword evidence="3" id="KW-0804">Transcription</keyword>
<evidence type="ECO:0000256" key="2">
    <source>
        <dbReference type="ARBA" id="ARBA00023125"/>
    </source>
</evidence>
<comment type="caution">
    <text evidence="5">The sequence shown here is derived from an EMBL/GenBank/DDBJ whole genome shotgun (WGS) entry which is preliminary data.</text>
</comment>
<dbReference type="Pfam" id="PF00196">
    <property type="entry name" value="GerE"/>
    <property type="match status" value="1"/>
</dbReference>
<accession>A0ABT1KHD3</accession>
<dbReference type="PROSITE" id="PS50043">
    <property type="entry name" value="HTH_LUXR_2"/>
    <property type="match status" value="1"/>
</dbReference>
<dbReference type="InterPro" id="IPR011990">
    <property type="entry name" value="TPR-like_helical_dom_sf"/>
</dbReference>
<protein>
    <submittedName>
        <fullName evidence="5">ATP/maltotriose-dependent transcriptional regulator MalT</fullName>
    </submittedName>
</protein>
<evidence type="ECO:0000313" key="5">
    <source>
        <dbReference type="EMBL" id="MCP2366306.1"/>
    </source>
</evidence>
<gene>
    <name evidence="5" type="ORF">BCL57_000448</name>
</gene>
<dbReference type="Gene3D" id="1.10.10.10">
    <property type="entry name" value="Winged helix-like DNA-binding domain superfamily/Winged helix DNA-binding domain"/>
    <property type="match status" value="1"/>
</dbReference>
<dbReference type="PANTHER" id="PTHR44688">
    <property type="entry name" value="DNA-BINDING TRANSCRIPTIONAL ACTIVATOR DEVR_DOSR"/>
    <property type="match status" value="1"/>
</dbReference>
<evidence type="ECO:0000259" key="4">
    <source>
        <dbReference type="PROSITE" id="PS50043"/>
    </source>
</evidence>
<dbReference type="PRINTS" id="PR00038">
    <property type="entry name" value="HTHLUXR"/>
</dbReference>
<sequence>MAMVEATDAAGAVTWQEIVRLGPAELRDRVVGHGAEDTWTQDPAALLAIAAAHREPGSANPYAVEPYLDAADRALDGVEGVDALRVLAPVIRSTSLRALGRFTAAREQLTLADRRLADGALPLSCRVELESLVSLETGLCQLLTGRLDEAHRALRRALNVAEDRTPPAVRAEALAAVALIELRSGGLRSADAHLAAARIAATQAGPAPRLGSALIELADAAVAIERGAIDGIGDRLVELIAETASTEYAPLVVAESAEASEDDDQAADLLQDVQFLVREWEAPNLPLALHDEHRIAMLVRRREVVAARAEIGRLEPDSAHSQCPPTWSARVALDTGDPARAIELAADCLELGDAHAPRTAVMSMLVTAAAHAALGDIRTADDLFDRSVALAAPSAAVRPFGILAPHELAGLIDRSAHARNDDGGATSSRALLDAVAARYPTRDAYSPESLSARERVVLSRLSGGATHHGIAFDLSVSPNTIKTQVRSIYRKLGVTTRDGAVQRARHLGLID</sequence>
<keyword evidence="1" id="KW-0805">Transcription regulation</keyword>
<dbReference type="SUPFAM" id="SSF46894">
    <property type="entry name" value="C-terminal effector domain of the bipartite response regulators"/>
    <property type="match status" value="1"/>
</dbReference>
<dbReference type="InterPro" id="IPR036388">
    <property type="entry name" value="WH-like_DNA-bd_sf"/>
</dbReference>
<feature type="domain" description="HTH luxR-type" evidence="4">
    <location>
        <begin position="443"/>
        <end position="508"/>
    </location>
</feature>
<dbReference type="Gene3D" id="1.25.40.10">
    <property type="entry name" value="Tetratricopeptide repeat domain"/>
    <property type="match status" value="1"/>
</dbReference>
<dbReference type="Proteomes" id="UP000893823">
    <property type="component" value="Unassembled WGS sequence"/>
</dbReference>
<proteinExistence type="predicted"/>
<keyword evidence="2" id="KW-0238">DNA-binding</keyword>
<evidence type="ECO:0000256" key="1">
    <source>
        <dbReference type="ARBA" id="ARBA00023015"/>
    </source>
</evidence>
<evidence type="ECO:0000256" key="3">
    <source>
        <dbReference type="ARBA" id="ARBA00023163"/>
    </source>
</evidence>